<evidence type="ECO:0000313" key="1">
    <source>
        <dbReference type="EMBL" id="GAI74985.1"/>
    </source>
</evidence>
<comment type="caution">
    <text evidence="1">The sequence shown here is derived from an EMBL/GenBank/DDBJ whole genome shotgun (WGS) entry which is preliminary data.</text>
</comment>
<sequence length="93" mass="10708">MSNQKVFGLLVTDQKVPLIEKPEDKDQCYLCGFTFENEDCMHIFSDKELSEKRKAHQKCIFNHLQLLPKETQVAIVSVETNEVISYTTVSEKA</sequence>
<gene>
    <name evidence="1" type="ORF">S12H4_20382</name>
</gene>
<organism evidence="1">
    <name type="scientific">marine sediment metagenome</name>
    <dbReference type="NCBI Taxonomy" id="412755"/>
    <lineage>
        <taxon>unclassified sequences</taxon>
        <taxon>metagenomes</taxon>
        <taxon>ecological metagenomes</taxon>
    </lineage>
</organism>
<proteinExistence type="predicted"/>
<dbReference type="AlphaFoldDB" id="X1SHY0"/>
<reference evidence="1" key="1">
    <citation type="journal article" date="2014" name="Front. Microbiol.">
        <title>High frequency of phylogenetically diverse reductive dehalogenase-homologous genes in deep subseafloor sedimentary metagenomes.</title>
        <authorList>
            <person name="Kawai M."/>
            <person name="Futagami T."/>
            <person name="Toyoda A."/>
            <person name="Takaki Y."/>
            <person name="Nishi S."/>
            <person name="Hori S."/>
            <person name="Arai W."/>
            <person name="Tsubouchi T."/>
            <person name="Morono Y."/>
            <person name="Uchiyama I."/>
            <person name="Ito T."/>
            <person name="Fujiyama A."/>
            <person name="Inagaki F."/>
            <person name="Takami H."/>
        </authorList>
    </citation>
    <scope>NUCLEOTIDE SEQUENCE</scope>
    <source>
        <strain evidence="1">Expedition CK06-06</strain>
    </source>
</reference>
<dbReference type="EMBL" id="BARW01010330">
    <property type="protein sequence ID" value="GAI74985.1"/>
    <property type="molecule type" value="Genomic_DNA"/>
</dbReference>
<protein>
    <submittedName>
        <fullName evidence="1">Uncharacterized protein</fullName>
    </submittedName>
</protein>
<name>X1SHY0_9ZZZZ</name>
<accession>X1SHY0</accession>